<dbReference type="EMBL" id="KN824277">
    <property type="protein sequence ID" value="KIM34181.1"/>
    <property type="molecule type" value="Genomic_DNA"/>
</dbReference>
<sequence>MVDNTTTGDRSPNPQETRMSYISEGSSSGGSSRTSIDSDEALGLSRGAFVSYPNPSTGNLSMIEEERVRKNIFPPRPPGAQREHDNTSIQDYNNERALWDEISQYSLLSPRKRSQASDSPPQSPVGSPRPGSHPHPRPQRPIPSKVGIPALLGGESPPSSSQAGFAGIGAHGGIHKWALNVGEMNPPMGYNFDHRPITRLVRASTT</sequence>
<gene>
    <name evidence="2" type="ORF">M408DRAFT_91760</name>
</gene>
<protein>
    <submittedName>
        <fullName evidence="2">Uncharacterized protein</fullName>
    </submittedName>
</protein>
<dbReference type="Proteomes" id="UP000054097">
    <property type="component" value="Unassembled WGS sequence"/>
</dbReference>
<reference evidence="2 3" key="1">
    <citation type="submission" date="2014-04" db="EMBL/GenBank/DDBJ databases">
        <authorList>
            <consortium name="DOE Joint Genome Institute"/>
            <person name="Kuo A."/>
            <person name="Zuccaro A."/>
            <person name="Kohler A."/>
            <person name="Nagy L.G."/>
            <person name="Floudas D."/>
            <person name="Copeland A."/>
            <person name="Barry K.W."/>
            <person name="Cichocki N."/>
            <person name="Veneault-Fourrey C."/>
            <person name="LaButti K."/>
            <person name="Lindquist E.A."/>
            <person name="Lipzen A."/>
            <person name="Lundell T."/>
            <person name="Morin E."/>
            <person name="Murat C."/>
            <person name="Sun H."/>
            <person name="Tunlid A."/>
            <person name="Henrissat B."/>
            <person name="Grigoriev I.V."/>
            <person name="Hibbett D.S."/>
            <person name="Martin F."/>
            <person name="Nordberg H.P."/>
            <person name="Cantor M.N."/>
            <person name="Hua S.X."/>
        </authorList>
    </citation>
    <scope>NUCLEOTIDE SEQUENCE [LARGE SCALE GENOMIC DNA]</scope>
    <source>
        <strain evidence="2 3">MAFF 305830</strain>
    </source>
</reference>
<accession>A0A0C3BS19</accession>
<feature type="compositionally biased region" description="Low complexity" evidence="1">
    <location>
        <begin position="20"/>
        <end position="35"/>
    </location>
</feature>
<evidence type="ECO:0000313" key="3">
    <source>
        <dbReference type="Proteomes" id="UP000054097"/>
    </source>
</evidence>
<evidence type="ECO:0000313" key="2">
    <source>
        <dbReference type="EMBL" id="KIM34181.1"/>
    </source>
</evidence>
<keyword evidence="3" id="KW-1185">Reference proteome</keyword>
<name>A0A0C3BS19_SERVB</name>
<feature type="compositionally biased region" description="Polar residues" evidence="1">
    <location>
        <begin position="1"/>
        <end position="18"/>
    </location>
</feature>
<organism evidence="2 3">
    <name type="scientific">Serendipita vermifera MAFF 305830</name>
    <dbReference type="NCBI Taxonomy" id="933852"/>
    <lineage>
        <taxon>Eukaryota</taxon>
        <taxon>Fungi</taxon>
        <taxon>Dikarya</taxon>
        <taxon>Basidiomycota</taxon>
        <taxon>Agaricomycotina</taxon>
        <taxon>Agaricomycetes</taxon>
        <taxon>Sebacinales</taxon>
        <taxon>Serendipitaceae</taxon>
        <taxon>Serendipita</taxon>
    </lineage>
</organism>
<proteinExistence type="predicted"/>
<dbReference type="HOGENOM" id="CLU_1332650_0_0_1"/>
<evidence type="ECO:0000256" key="1">
    <source>
        <dbReference type="SAM" id="MobiDB-lite"/>
    </source>
</evidence>
<feature type="region of interest" description="Disordered" evidence="1">
    <location>
        <begin position="109"/>
        <end position="167"/>
    </location>
</feature>
<feature type="region of interest" description="Disordered" evidence="1">
    <location>
        <begin position="1"/>
        <end position="87"/>
    </location>
</feature>
<reference evidence="3" key="2">
    <citation type="submission" date="2015-01" db="EMBL/GenBank/DDBJ databases">
        <title>Evolutionary Origins and Diversification of the Mycorrhizal Mutualists.</title>
        <authorList>
            <consortium name="DOE Joint Genome Institute"/>
            <consortium name="Mycorrhizal Genomics Consortium"/>
            <person name="Kohler A."/>
            <person name="Kuo A."/>
            <person name="Nagy L.G."/>
            <person name="Floudas D."/>
            <person name="Copeland A."/>
            <person name="Barry K.W."/>
            <person name="Cichocki N."/>
            <person name="Veneault-Fourrey C."/>
            <person name="LaButti K."/>
            <person name="Lindquist E.A."/>
            <person name="Lipzen A."/>
            <person name="Lundell T."/>
            <person name="Morin E."/>
            <person name="Murat C."/>
            <person name="Riley R."/>
            <person name="Ohm R."/>
            <person name="Sun H."/>
            <person name="Tunlid A."/>
            <person name="Henrissat B."/>
            <person name="Grigoriev I.V."/>
            <person name="Hibbett D.S."/>
            <person name="Martin F."/>
        </authorList>
    </citation>
    <scope>NUCLEOTIDE SEQUENCE [LARGE SCALE GENOMIC DNA]</scope>
    <source>
        <strain evidence="3">MAFF 305830</strain>
    </source>
</reference>
<dbReference type="AlphaFoldDB" id="A0A0C3BS19"/>